<accession>A0A1K2H8Y3</accession>
<reference evidence="2 3" key="2">
    <citation type="submission" date="2016-11" db="EMBL/GenBank/DDBJ databases">
        <authorList>
            <person name="Jaros S."/>
            <person name="Januszkiewicz K."/>
            <person name="Wedrychowicz H."/>
        </authorList>
    </citation>
    <scope>NUCLEOTIDE SEQUENCE [LARGE SCALE GENOMIC DNA]</scope>
    <source>
        <strain evidence="2 3">DSM 22330</strain>
    </source>
</reference>
<dbReference type="EMBL" id="JXJT01000006">
    <property type="protein sequence ID" value="PCS04032.1"/>
    <property type="molecule type" value="Genomic_DNA"/>
</dbReference>
<keyword evidence="2" id="KW-0548">Nucleotidyltransferase</keyword>
<dbReference type="Gene3D" id="1.20.120.330">
    <property type="entry name" value="Nucleotidyltransferases domain 2"/>
    <property type="match status" value="1"/>
</dbReference>
<keyword evidence="4" id="KW-1185">Reference proteome</keyword>
<sequence length="266" mass="30715">MTSETLFNLIMTTGQENPAILMIGSEGSRNDPTVKPDQYQDYDMTYFVSDADFPAFEQFERSHFGELMIQQILPEKNRWCWLMQFMDGNRLDLKIQPISSVPAYLAEDTLNTILLDKTGVCTNLPATTDQTHWVQQPTQIEFNDCVIEFFWVSTYVLKGILRGELLYANYFFETIVREELYRLLSWRVGKDTDFSLSVGKAHKRLPDYFDGLERLYDLSDLTRTGLALSTALHLATELLPSLSHDLQLTYDTEAVNQTTDYILQKL</sequence>
<dbReference type="AlphaFoldDB" id="A0A1K2H8Y3"/>
<evidence type="ECO:0000313" key="3">
    <source>
        <dbReference type="Proteomes" id="UP000185655"/>
    </source>
</evidence>
<evidence type="ECO:0000313" key="2">
    <source>
        <dbReference type="EMBL" id="SFZ73308.1"/>
    </source>
</evidence>
<dbReference type="Gene3D" id="3.30.460.10">
    <property type="entry name" value="Beta Polymerase, domain 2"/>
    <property type="match status" value="1"/>
</dbReference>
<reference evidence="1 4" key="1">
    <citation type="submission" date="2014-12" db="EMBL/GenBank/DDBJ databases">
        <title>Draft genome sequences of 10 type strains of Lactococcus.</title>
        <authorList>
            <person name="Sun Z."/>
            <person name="Zhong Z."/>
            <person name="Liu W."/>
            <person name="Zhang W."/>
            <person name="Zhang H."/>
        </authorList>
    </citation>
    <scope>NUCLEOTIDE SEQUENCE [LARGE SCALE GENOMIC DNA]</scope>
    <source>
        <strain evidence="1 4">DSM 22330</strain>
    </source>
</reference>
<dbReference type="Proteomes" id="UP000218979">
    <property type="component" value="Unassembled WGS sequence"/>
</dbReference>
<dbReference type="RefSeq" id="WP_072353509.1">
    <property type="nucleotide sequence ID" value="NZ_FPKS01000003.1"/>
</dbReference>
<dbReference type="SUPFAM" id="SSF81301">
    <property type="entry name" value="Nucleotidyltransferase"/>
    <property type="match status" value="1"/>
</dbReference>
<dbReference type="GO" id="GO:0016779">
    <property type="term" value="F:nucleotidyltransferase activity"/>
    <property type="evidence" value="ECO:0007669"/>
    <property type="project" value="UniProtKB-KW"/>
</dbReference>
<dbReference type="Pfam" id="PF04439">
    <property type="entry name" value="Adenyl_transf"/>
    <property type="match status" value="1"/>
</dbReference>
<keyword evidence="2" id="KW-0808">Transferase</keyword>
<protein>
    <submittedName>
        <fullName evidence="2">Aminoglycoside 6-adenylyltransferase</fullName>
    </submittedName>
</protein>
<dbReference type="OrthoDB" id="9776406at2"/>
<proteinExistence type="predicted"/>
<dbReference type="InterPro" id="IPR043519">
    <property type="entry name" value="NT_sf"/>
</dbReference>
<dbReference type="InterPro" id="IPR007530">
    <property type="entry name" value="Aminoglycoside_adenylylTfrase"/>
</dbReference>
<dbReference type="Proteomes" id="UP000185655">
    <property type="component" value="Unassembled WGS sequence"/>
</dbReference>
<dbReference type="EMBL" id="FPKS01000003">
    <property type="protein sequence ID" value="SFZ73308.1"/>
    <property type="molecule type" value="Genomic_DNA"/>
</dbReference>
<dbReference type="SUPFAM" id="SSF81631">
    <property type="entry name" value="PAP/OAS1 substrate-binding domain"/>
    <property type="match status" value="1"/>
</dbReference>
<name>A0A1K2H8Y3_9LACT</name>
<evidence type="ECO:0000313" key="4">
    <source>
        <dbReference type="Proteomes" id="UP000218979"/>
    </source>
</evidence>
<evidence type="ECO:0000313" key="1">
    <source>
        <dbReference type="EMBL" id="PCS04032.1"/>
    </source>
</evidence>
<gene>
    <name evidence="1" type="ORF">RR45_GL001851</name>
    <name evidence="2" type="ORF">SAMN02746068_00835</name>
</gene>
<organism evidence="2 3">
    <name type="scientific">Pseudolactococcus chungangensis CAU 28 = DSM 22330</name>
    <dbReference type="NCBI Taxonomy" id="1122154"/>
    <lineage>
        <taxon>Bacteria</taxon>
        <taxon>Bacillati</taxon>
        <taxon>Bacillota</taxon>
        <taxon>Bacilli</taxon>
        <taxon>Lactobacillales</taxon>
        <taxon>Streptococcaceae</taxon>
        <taxon>Pseudolactococcus</taxon>
    </lineage>
</organism>